<sequence length="117" mass="13747">MRQTYGSRNFLNILAAFAGRAVHVHDDIIRLDFHFHNIAKFRQYLHKRKTRMSHLFCIKRRNAHEPMHTCLGFTITVRKSTGNVKHHALHSRLLPAMLVNDTRRKPLAFEVSQIHAQ</sequence>
<dbReference type="AlphaFoldDB" id="A0A0G1YXA4"/>
<protein>
    <submittedName>
        <fullName evidence="1">Uncharacterized protein</fullName>
    </submittedName>
</protein>
<evidence type="ECO:0000313" key="2">
    <source>
        <dbReference type="Proteomes" id="UP000034789"/>
    </source>
</evidence>
<accession>A0A0G1YXA4</accession>
<gene>
    <name evidence="1" type="ORF">UY98_C0002G0001</name>
</gene>
<reference evidence="1 2" key="1">
    <citation type="journal article" date="2015" name="Nature">
        <title>rRNA introns, odd ribosomes, and small enigmatic genomes across a large radiation of phyla.</title>
        <authorList>
            <person name="Brown C.T."/>
            <person name="Hug L.A."/>
            <person name="Thomas B.C."/>
            <person name="Sharon I."/>
            <person name="Castelle C.J."/>
            <person name="Singh A."/>
            <person name="Wilkins M.J."/>
            <person name="Williams K.H."/>
            <person name="Banfield J.F."/>
        </authorList>
    </citation>
    <scope>NUCLEOTIDE SEQUENCE [LARGE SCALE GENOMIC DNA]</scope>
</reference>
<evidence type="ECO:0000313" key="1">
    <source>
        <dbReference type="EMBL" id="KKW47906.1"/>
    </source>
</evidence>
<name>A0A0G1YXA4_9BACT</name>
<dbReference type="EMBL" id="LCSD01000002">
    <property type="protein sequence ID" value="KKW47906.1"/>
    <property type="molecule type" value="Genomic_DNA"/>
</dbReference>
<comment type="caution">
    <text evidence="1">The sequence shown here is derived from an EMBL/GenBank/DDBJ whole genome shotgun (WGS) entry which is preliminary data.</text>
</comment>
<dbReference type="Proteomes" id="UP000034789">
    <property type="component" value="Unassembled WGS sequence"/>
</dbReference>
<organism evidence="1 2">
    <name type="scientific">Candidatus Kaiserbacteria bacterium GW2011_GWA2_58_9</name>
    <dbReference type="NCBI Taxonomy" id="1618672"/>
    <lineage>
        <taxon>Bacteria</taxon>
        <taxon>Candidatus Kaiseribacteriota</taxon>
    </lineage>
</organism>
<proteinExistence type="predicted"/>